<organism evidence="3 4">
    <name type="scientific">Flavobacterium fontis</name>
    <dbReference type="NCBI Taxonomy" id="1124188"/>
    <lineage>
        <taxon>Bacteria</taxon>
        <taxon>Pseudomonadati</taxon>
        <taxon>Bacteroidota</taxon>
        <taxon>Flavobacteriia</taxon>
        <taxon>Flavobacteriales</taxon>
        <taxon>Flavobacteriaceae</taxon>
        <taxon>Flavobacterium</taxon>
    </lineage>
</organism>
<reference evidence="3 4" key="1">
    <citation type="submission" date="2016-11" db="EMBL/GenBank/DDBJ databases">
        <authorList>
            <person name="Jaros S."/>
            <person name="Januszkiewicz K."/>
            <person name="Wedrychowicz H."/>
        </authorList>
    </citation>
    <scope>NUCLEOTIDE SEQUENCE [LARGE SCALE GENOMIC DNA]</scope>
    <source>
        <strain evidence="3 4">DSM 25660</strain>
    </source>
</reference>
<keyword evidence="3" id="KW-0808">Transferase</keyword>
<proteinExistence type="predicted"/>
<dbReference type="InterPro" id="IPR050194">
    <property type="entry name" value="Glycosyltransferase_grp1"/>
</dbReference>
<dbReference type="Pfam" id="PF00534">
    <property type="entry name" value="Glycos_transf_1"/>
    <property type="match status" value="1"/>
</dbReference>
<accession>A0A1M5CM49</accession>
<evidence type="ECO:0000313" key="3">
    <source>
        <dbReference type="EMBL" id="SHF55780.1"/>
    </source>
</evidence>
<dbReference type="EMBL" id="FQVQ01000012">
    <property type="protein sequence ID" value="SHF55780.1"/>
    <property type="molecule type" value="Genomic_DNA"/>
</dbReference>
<evidence type="ECO:0000313" key="4">
    <source>
        <dbReference type="Proteomes" id="UP000184147"/>
    </source>
</evidence>
<evidence type="ECO:0000259" key="2">
    <source>
        <dbReference type="Pfam" id="PF13439"/>
    </source>
</evidence>
<dbReference type="Pfam" id="PF13439">
    <property type="entry name" value="Glyco_transf_4"/>
    <property type="match status" value="1"/>
</dbReference>
<evidence type="ECO:0000259" key="1">
    <source>
        <dbReference type="Pfam" id="PF00534"/>
    </source>
</evidence>
<protein>
    <submittedName>
        <fullName evidence="3">Glycosyltransferase involved in cell wall bisynthesis</fullName>
    </submittedName>
</protein>
<dbReference type="GO" id="GO:0016757">
    <property type="term" value="F:glycosyltransferase activity"/>
    <property type="evidence" value="ECO:0007669"/>
    <property type="project" value="InterPro"/>
</dbReference>
<dbReference type="AlphaFoldDB" id="A0A1M5CM49"/>
<sequence>MMHIGFISMEFPHPRVGSSGGIGTSIYNLAKGLIARGHKATVILYAQKEDAVFETEGITVYMVKNVVVRGFSLYFSQKKVEALLNRLHAEGKMDIVEVPEWTGFSAFVQPKKCPVIVKLHGSDTYFCHLENRKVKFKNRFLEGRALRKADGILAVSDFTGRTTNALFGLQRSYTVLHNGLDTQQFSRVPQVATTKTIVYIGTLIRKKGMMELPHIFNTLFQNDPEVKLVLVGTNALDISTQWQPTWDLMQPLFHPDAFQNVHYVGAVPYEAVQGYLDEAAVCVFPSFAEALPVSWIEAMAMGKAVVASNIGWAPEIITDGEDGFLADPRDHSAFAQRILSLLQNPEKALNMGKAAQLKVQKTFELDAIAAQHEAYYQAQIQAKK</sequence>
<dbReference type="PANTHER" id="PTHR45947:SF14">
    <property type="entry name" value="SLL1723 PROTEIN"/>
    <property type="match status" value="1"/>
</dbReference>
<dbReference type="CDD" id="cd03801">
    <property type="entry name" value="GT4_PimA-like"/>
    <property type="match status" value="1"/>
</dbReference>
<feature type="domain" description="Glycosyltransferase subfamily 4-like N-terminal" evidence="2">
    <location>
        <begin position="20"/>
        <end position="183"/>
    </location>
</feature>
<feature type="domain" description="Glycosyl transferase family 1" evidence="1">
    <location>
        <begin position="191"/>
        <end position="356"/>
    </location>
</feature>
<dbReference type="STRING" id="1124188.SAMN05444377_11258"/>
<dbReference type="SUPFAM" id="SSF53756">
    <property type="entry name" value="UDP-Glycosyltransferase/glycogen phosphorylase"/>
    <property type="match status" value="1"/>
</dbReference>
<dbReference type="InterPro" id="IPR028098">
    <property type="entry name" value="Glyco_trans_4-like_N"/>
</dbReference>
<gene>
    <name evidence="3" type="ORF">SAMN05444377_11258</name>
</gene>
<dbReference type="Proteomes" id="UP000184147">
    <property type="component" value="Unassembled WGS sequence"/>
</dbReference>
<dbReference type="InterPro" id="IPR001296">
    <property type="entry name" value="Glyco_trans_1"/>
</dbReference>
<name>A0A1M5CM49_9FLAO</name>
<keyword evidence="4" id="KW-1185">Reference proteome</keyword>
<dbReference type="PANTHER" id="PTHR45947">
    <property type="entry name" value="SULFOQUINOVOSYL TRANSFERASE SQD2"/>
    <property type="match status" value="1"/>
</dbReference>
<dbReference type="Gene3D" id="3.40.50.2000">
    <property type="entry name" value="Glycogen Phosphorylase B"/>
    <property type="match status" value="2"/>
</dbReference>